<evidence type="ECO:0000313" key="9">
    <source>
        <dbReference type="Proteomes" id="UP000694843"/>
    </source>
</evidence>
<keyword evidence="3 8" id="KW-0812">Transmembrane</keyword>
<comment type="similarity">
    <text evidence="2">Belongs to the Tim17/Tim22/Tim23 family.</text>
</comment>
<dbReference type="GO" id="GO:0016020">
    <property type="term" value="C:membrane"/>
    <property type="evidence" value="ECO:0007669"/>
    <property type="project" value="UniProtKB-SubCell"/>
</dbReference>
<sequence length="234" mass="25751">MGWFSSFFIEDFDIPIDTISKDGSVETPPKPVGIDGIKAMLSHDPIGGPSPQLTIIKEVTFMGGFYAALFGGVTHAQDAYIRFLRTNQATPFENPHTARRLMYDRVMIGFCKGAWMHSWRIMVFSSSFLFISCAIPAYRGKHSIFDLTAGSAMAGMLYKFKHGPKPMVAGALLGALLGTQASLLAAGLLSLAGLTLDDIYDMKRQATIRSLQARHQRIEKLREDKLTSPSDIKS</sequence>
<evidence type="ECO:0000256" key="7">
    <source>
        <dbReference type="ARBA" id="ARBA00041344"/>
    </source>
</evidence>
<dbReference type="Pfam" id="PF02466">
    <property type="entry name" value="Tim17"/>
    <property type="match status" value="1"/>
</dbReference>
<dbReference type="OrthoDB" id="6349831at2759"/>
<name>A0A8B7N7Q0_HYAAZ</name>
<feature type="transmembrane region" description="Helical" evidence="8">
    <location>
        <begin position="119"/>
        <end position="138"/>
    </location>
</feature>
<evidence type="ECO:0000256" key="2">
    <source>
        <dbReference type="ARBA" id="ARBA00008444"/>
    </source>
</evidence>
<protein>
    <recommendedName>
        <fullName evidence="6">Complex I assembly factor TIMMDC1, mitochondrial</fullName>
    </recommendedName>
    <alternativeName>
        <fullName evidence="7">Translocase of inner mitochondrial membrane domain-containing protein 1</fullName>
    </alternativeName>
</protein>
<feature type="transmembrane region" description="Helical" evidence="8">
    <location>
        <begin position="167"/>
        <end position="194"/>
    </location>
</feature>
<organism evidence="9 10">
    <name type="scientific">Hyalella azteca</name>
    <name type="common">Amphipod</name>
    <dbReference type="NCBI Taxonomy" id="294128"/>
    <lineage>
        <taxon>Eukaryota</taxon>
        <taxon>Metazoa</taxon>
        <taxon>Ecdysozoa</taxon>
        <taxon>Arthropoda</taxon>
        <taxon>Crustacea</taxon>
        <taxon>Multicrustacea</taxon>
        <taxon>Malacostraca</taxon>
        <taxon>Eumalacostraca</taxon>
        <taxon>Peracarida</taxon>
        <taxon>Amphipoda</taxon>
        <taxon>Senticaudata</taxon>
        <taxon>Talitrida</taxon>
        <taxon>Talitroidea</taxon>
        <taxon>Hyalellidae</taxon>
        <taxon>Hyalella</taxon>
    </lineage>
</organism>
<evidence type="ECO:0000313" key="10">
    <source>
        <dbReference type="RefSeq" id="XP_018009309.1"/>
    </source>
</evidence>
<dbReference type="Proteomes" id="UP000694843">
    <property type="component" value="Unplaced"/>
</dbReference>
<dbReference type="GO" id="GO:0005739">
    <property type="term" value="C:mitochondrion"/>
    <property type="evidence" value="ECO:0007669"/>
    <property type="project" value="TreeGrafter"/>
</dbReference>
<evidence type="ECO:0000256" key="5">
    <source>
        <dbReference type="ARBA" id="ARBA00023136"/>
    </source>
</evidence>
<dbReference type="InterPro" id="IPR055299">
    <property type="entry name" value="TIMMDC1"/>
</dbReference>
<keyword evidence="5 8" id="KW-0472">Membrane</keyword>
<comment type="subcellular location">
    <subcellularLocation>
        <location evidence="1">Membrane</location>
        <topology evidence="1">Multi-pass membrane protein</topology>
    </subcellularLocation>
</comment>
<dbReference type="PANTHER" id="PTHR13002:SF1">
    <property type="entry name" value="COMPLEX I ASSEMBLY FACTOR TIMMDC1, MITOCHONDRIAL"/>
    <property type="match status" value="1"/>
</dbReference>
<dbReference type="CTD" id="41720"/>
<evidence type="ECO:0000256" key="3">
    <source>
        <dbReference type="ARBA" id="ARBA00022692"/>
    </source>
</evidence>
<gene>
    <name evidence="10" type="primary">LOC108666880</name>
</gene>
<proteinExistence type="inferred from homology"/>
<dbReference type="AlphaFoldDB" id="A0A8B7N7Q0"/>
<dbReference type="OMA" id="SYMNFME"/>
<dbReference type="GeneID" id="108666880"/>
<keyword evidence="4 8" id="KW-1133">Transmembrane helix</keyword>
<evidence type="ECO:0000256" key="8">
    <source>
        <dbReference type="SAM" id="Phobius"/>
    </source>
</evidence>
<keyword evidence="9" id="KW-1185">Reference proteome</keyword>
<dbReference type="GO" id="GO:0032981">
    <property type="term" value="P:mitochondrial respiratory chain complex I assembly"/>
    <property type="evidence" value="ECO:0007669"/>
    <property type="project" value="InterPro"/>
</dbReference>
<evidence type="ECO:0000256" key="6">
    <source>
        <dbReference type="ARBA" id="ARBA00040778"/>
    </source>
</evidence>
<accession>A0A8B7N7Q0</accession>
<evidence type="ECO:0000256" key="4">
    <source>
        <dbReference type="ARBA" id="ARBA00022989"/>
    </source>
</evidence>
<evidence type="ECO:0000256" key="1">
    <source>
        <dbReference type="ARBA" id="ARBA00004141"/>
    </source>
</evidence>
<dbReference type="PANTHER" id="PTHR13002">
    <property type="entry name" value="C3ORF1 PROTEIN-RELATED"/>
    <property type="match status" value="1"/>
</dbReference>
<reference evidence="10" key="1">
    <citation type="submission" date="2025-08" db="UniProtKB">
        <authorList>
            <consortium name="RefSeq"/>
        </authorList>
    </citation>
    <scope>IDENTIFICATION</scope>
    <source>
        <tissue evidence="10">Whole organism</tissue>
    </source>
</reference>
<dbReference type="KEGG" id="hazt:108666880"/>
<dbReference type="RefSeq" id="XP_018009309.1">
    <property type="nucleotide sequence ID" value="XM_018153820.2"/>
</dbReference>